<protein>
    <recommendedName>
        <fullName evidence="5">Tyr recombinase domain-containing protein</fullName>
    </recommendedName>
</protein>
<proteinExistence type="inferred from homology"/>
<dbReference type="InterPro" id="IPR010998">
    <property type="entry name" value="Integrase_recombinase_N"/>
</dbReference>
<keyword evidence="3" id="KW-0238">DNA-binding</keyword>
<dbReference type="InterPro" id="IPR050808">
    <property type="entry name" value="Phage_Integrase"/>
</dbReference>
<evidence type="ECO:0000259" key="5">
    <source>
        <dbReference type="PROSITE" id="PS51898"/>
    </source>
</evidence>
<dbReference type="CDD" id="cd00796">
    <property type="entry name" value="INT_Rci_Hp1_C"/>
    <property type="match status" value="1"/>
</dbReference>
<evidence type="ECO:0000256" key="1">
    <source>
        <dbReference type="ARBA" id="ARBA00008857"/>
    </source>
</evidence>
<dbReference type="Pfam" id="PF13356">
    <property type="entry name" value="Arm-DNA-bind_3"/>
    <property type="match status" value="1"/>
</dbReference>
<name>A0A2T5MEE6_9GAMM</name>
<dbReference type="PROSITE" id="PS51898">
    <property type="entry name" value="TYR_RECOMBINASE"/>
    <property type="match status" value="1"/>
</dbReference>
<dbReference type="Gene3D" id="3.30.160.390">
    <property type="entry name" value="Integrase, DNA-binding domain"/>
    <property type="match status" value="1"/>
</dbReference>
<evidence type="ECO:0000256" key="4">
    <source>
        <dbReference type="ARBA" id="ARBA00023172"/>
    </source>
</evidence>
<dbReference type="Proteomes" id="UP000244248">
    <property type="component" value="Unassembled WGS sequence"/>
</dbReference>
<dbReference type="PANTHER" id="PTHR30629">
    <property type="entry name" value="PROPHAGE INTEGRASE"/>
    <property type="match status" value="1"/>
</dbReference>
<dbReference type="InterPro" id="IPR002104">
    <property type="entry name" value="Integrase_catalytic"/>
</dbReference>
<keyword evidence="2" id="KW-0229">DNA integration</keyword>
<organism evidence="6 7">
    <name type="scientific">Stenotrophobium rhamnosiphilum</name>
    <dbReference type="NCBI Taxonomy" id="2029166"/>
    <lineage>
        <taxon>Bacteria</taxon>
        <taxon>Pseudomonadati</taxon>
        <taxon>Pseudomonadota</taxon>
        <taxon>Gammaproteobacteria</taxon>
        <taxon>Nevskiales</taxon>
        <taxon>Nevskiaceae</taxon>
        <taxon>Stenotrophobium</taxon>
    </lineage>
</organism>
<dbReference type="Pfam" id="PF00589">
    <property type="entry name" value="Phage_integrase"/>
    <property type="match status" value="1"/>
</dbReference>
<dbReference type="PANTHER" id="PTHR30629:SF2">
    <property type="entry name" value="PROPHAGE INTEGRASE INTS-RELATED"/>
    <property type="match status" value="1"/>
</dbReference>
<dbReference type="InterPro" id="IPR038488">
    <property type="entry name" value="Integrase_DNA-bd_sf"/>
</dbReference>
<dbReference type="InterPro" id="IPR025166">
    <property type="entry name" value="Integrase_DNA_bind_dom"/>
</dbReference>
<evidence type="ECO:0000256" key="3">
    <source>
        <dbReference type="ARBA" id="ARBA00023125"/>
    </source>
</evidence>
<dbReference type="Gene3D" id="1.10.150.130">
    <property type="match status" value="1"/>
</dbReference>
<accession>A0A2T5MEE6</accession>
<dbReference type="RefSeq" id="WP_107940538.1">
    <property type="nucleotide sequence ID" value="NZ_QANS01000004.1"/>
</dbReference>
<keyword evidence="4" id="KW-0233">DNA recombination</keyword>
<evidence type="ECO:0000256" key="2">
    <source>
        <dbReference type="ARBA" id="ARBA00022908"/>
    </source>
</evidence>
<sequence>MPTLKLSEQSVKSLLPLVGKDTFYYDSELTGFGVKVAASGSRSYFIETRIQKGRPAKRKKLGGCDRMKASEAREQARRDLAQMVMGFDPVSQRKDVEKAKVTLRTALEGRIESRSLKPKTAYDYRQIGARALGDWMDRPLSTITEQMAVDRHSELALKNGPAYSNLAMRILSAAHGHAVGVSGLQSTNPVARLRKGQLFKKVKGRTTYIKEAHLRVMLLKLRKMEEANALDYVGSADMIRVFLLTGFRLNEVQGLRWDQVDIKGKTITLGEAATKNGKVLVMPCCEALMLLLAKRKRSATTEWVFPNKGGTGHYTNLGRWDIPALSKAVAEALPEVKGWDFSAHDLRRTFATYLRSMGQPELVIAGLLNHSKQSVTQGYALSVTSALHRLLNEYQAFLEALLTPPKQRGGFIGPNRGSRSLELLSGVEQPYTSRA</sequence>
<evidence type="ECO:0000313" key="6">
    <source>
        <dbReference type="EMBL" id="PTU30954.1"/>
    </source>
</evidence>
<feature type="domain" description="Tyr recombinase" evidence="5">
    <location>
        <begin position="216"/>
        <end position="395"/>
    </location>
</feature>
<reference evidence="6 7" key="1">
    <citation type="submission" date="2018-04" db="EMBL/GenBank/DDBJ databases">
        <title>Novel species isolated from glacier.</title>
        <authorList>
            <person name="Liu Q."/>
            <person name="Xin Y.-H."/>
        </authorList>
    </citation>
    <scope>NUCLEOTIDE SEQUENCE [LARGE SCALE GENOMIC DNA]</scope>
    <source>
        <strain evidence="6 7">GT1R17</strain>
    </source>
</reference>
<dbReference type="AlphaFoldDB" id="A0A2T5MEE6"/>
<dbReference type="GO" id="GO:0003677">
    <property type="term" value="F:DNA binding"/>
    <property type="evidence" value="ECO:0007669"/>
    <property type="project" value="UniProtKB-KW"/>
</dbReference>
<gene>
    <name evidence="6" type="ORF">CJD38_11650</name>
</gene>
<dbReference type="GO" id="GO:0006310">
    <property type="term" value="P:DNA recombination"/>
    <property type="evidence" value="ECO:0007669"/>
    <property type="project" value="UniProtKB-KW"/>
</dbReference>
<dbReference type="OrthoDB" id="9795573at2"/>
<comment type="caution">
    <text evidence="6">The sequence shown here is derived from an EMBL/GenBank/DDBJ whole genome shotgun (WGS) entry which is preliminary data.</text>
</comment>
<dbReference type="GO" id="GO:0015074">
    <property type="term" value="P:DNA integration"/>
    <property type="evidence" value="ECO:0007669"/>
    <property type="project" value="UniProtKB-KW"/>
</dbReference>
<dbReference type="EMBL" id="QANS01000004">
    <property type="protein sequence ID" value="PTU30954.1"/>
    <property type="molecule type" value="Genomic_DNA"/>
</dbReference>
<comment type="similarity">
    <text evidence="1">Belongs to the 'phage' integrase family.</text>
</comment>
<dbReference type="InterPro" id="IPR013762">
    <property type="entry name" value="Integrase-like_cat_sf"/>
</dbReference>
<evidence type="ECO:0000313" key="7">
    <source>
        <dbReference type="Proteomes" id="UP000244248"/>
    </source>
</evidence>
<keyword evidence="7" id="KW-1185">Reference proteome</keyword>
<dbReference type="InterPro" id="IPR011010">
    <property type="entry name" value="DNA_brk_join_enz"/>
</dbReference>
<dbReference type="Gene3D" id="1.10.443.10">
    <property type="entry name" value="Intergrase catalytic core"/>
    <property type="match status" value="1"/>
</dbReference>
<dbReference type="SUPFAM" id="SSF56349">
    <property type="entry name" value="DNA breaking-rejoining enzymes"/>
    <property type="match status" value="1"/>
</dbReference>